<organism evidence="1 2">
    <name type="scientific">Aspergillus bertholletiae</name>
    <dbReference type="NCBI Taxonomy" id="1226010"/>
    <lineage>
        <taxon>Eukaryota</taxon>
        <taxon>Fungi</taxon>
        <taxon>Dikarya</taxon>
        <taxon>Ascomycota</taxon>
        <taxon>Pezizomycotina</taxon>
        <taxon>Eurotiomycetes</taxon>
        <taxon>Eurotiomycetidae</taxon>
        <taxon>Eurotiales</taxon>
        <taxon>Aspergillaceae</taxon>
        <taxon>Aspergillus</taxon>
        <taxon>Aspergillus subgen. Circumdati</taxon>
    </lineage>
</organism>
<proteinExistence type="predicted"/>
<accession>A0A5N7ANP4</accession>
<protein>
    <submittedName>
        <fullName evidence="1">Uncharacterized protein</fullName>
    </submittedName>
</protein>
<dbReference type="Proteomes" id="UP000326198">
    <property type="component" value="Unassembled WGS sequence"/>
</dbReference>
<evidence type="ECO:0000313" key="1">
    <source>
        <dbReference type="EMBL" id="KAE8371474.1"/>
    </source>
</evidence>
<gene>
    <name evidence="1" type="ORF">BDV26DRAFT_298760</name>
</gene>
<dbReference type="AlphaFoldDB" id="A0A5N7ANP4"/>
<dbReference type="OrthoDB" id="10416591at2759"/>
<reference evidence="1 2" key="1">
    <citation type="submission" date="2019-04" db="EMBL/GenBank/DDBJ databases">
        <title>Friends and foes A comparative genomics studyof 23 Aspergillus species from section Flavi.</title>
        <authorList>
            <consortium name="DOE Joint Genome Institute"/>
            <person name="Kjaerbolling I."/>
            <person name="Vesth T."/>
            <person name="Frisvad J.C."/>
            <person name="Nybo J.L."/>
            <person name="Theobald S."/>
            <person name="Kildgaard S."/>
            <person name="Isbrandt T."/>
            <person name="Kuo A."/>
            <person name="Sato A."/>
            <person name="Lyhne E.K."/>
            <person name="Kogle M.E."/>
            <person name="Wiebenga A."/>
            <person name="Kun R.S."/>
            <person name="Lubbers R.J."/>
            <person name="Makela M.R."/>
            <person name="Barry K."/>
            <person name="Chovatia M."/>
            <person name="Clum A."/>
            <person name="Daum C."/>
            <person name="Haridas S."/>
            <person name="He G."/>
            <person name="LaButti K."/>
            <person name="Lipzen A."/>
            <person name="Mondo S."/>
            <person name="Riley R."/>
            <person name="Salamov A."/>
            <person name="Simmons B.A."/>
            <person name="Magnuson J.K."/>
            <person name="Henrissat B."/>
            <person name="Mortensen U.H."/>
            <person name="Larsen T.O."/>
            <person name="Devries R.P."/>
            <person name="Grigoriev I.V."/>
            <person name="Machida M."/>
            <person name="Baker S.E."/>
            <person name="Andersen M.R."/>
        </authorList>
    </citation>
    <scope>NUCLEOTIDE SEQUENCE [LARGE SCALE GENOMIC DNA]</scope>
    <source>
        <strain evidence="1 2">IBT 29228</strain>
    </source>
</reference>
<sequence length="159" mass="18076">MSPQPSGVLVDGFDQKEMPNLPQRQTLFYACVYTAQYAGESPARGTLIDDKLRSFNADFIKLGDELRRERRMKVVNWYTRRSSGDQKGLLSRRAVGGSLERRDCAEYYSSDRLRPHDTERPAMSCAPTHGSRVGCDSRVNTEITKTNSMHMRRARSSPL</sequence>
<keyword evidence="2" id="KW-1185">Reference proteome</keyword>
<evidence type="ECO:0000313" key="2">
    <source>
        <dbReference type="Proteomes" id="UP000326198"/>
    </source>
</evidence>
<dbReference type="EMBL" id="ML736423">
    <property type="protein sequence ID" value="KAE8371474.1"/>
    <property type="molecule type" value="Genomic_DNA"/>
</dbReference>
<name>A0A5N7ANP4_9EURO</name>